<organism evidence="2 3">
    <name type="scientific">Pseudonocardia xinjiangensis</name>
    <dbReference type="NCBI Taxonomy" id="75289"/>
    <lineage>
        <taxon>Bacteria</taxon>
        <taxon>Bacillati</taxon>
        <taxon>Actinomycetota</taxon>
        <taxon>Actinomycetes</taxon>
        <taxon>Pseudonocardiales</taxon>
        <taxon>Pseudonocardiaceae</taxon>
        <taxon>Pseudonocardia</taxon>
    </lineage>
</organism>
<comment type="caution">
    <text evidence="2">The sequence shown here is derived from an EMBL/GenBank/DDBJ whole genome shotgun (WGS) entry which is preliminary data.</text>
</comment>
<reference evidence="2 3" key="1">
    <citation type="submission" date="2020-04" db="EMBL/GenBank/DDBJ databases">
        <authorList>
            <person name="Klaysubun C."/>
            <person name="Duangmal K."/>
            <person name="Lipun K."/>
        </authorList>
    </citation>
    <scope>NUCLEOTIDE SEQUENCE [LARGE SCALE GENOMIC DNA]</scope>
    <source>
        <strain evidence="2 3">JCM 11839</strain>
    </source>
</reference>
<accession>A0ABX1RA52</accession>
<dbReference type="RefSeq" id="WP_169394375.1">
    <property type="nucleotide sequence ID" value="NZ_BAAAJH010000003.1"/>
</dbReference>
<dbReference type="PANTHER" id="PTHR33164">
    <property type="entry name" value="TRANSCRIPTIONAL REGULATOR, MARR FAMILY"/>
    <property type="match status" value="1"/>
</dbReference>
<evidence type="ECO:0000313" key="3">
    <source>
        <dbReference type="Proteomes" id="UP001296706"/>
    </source>
</evidence>
<dbReference type="SMART" id="SM00347">
    <property type="entry name" value="HTH_MARR"/>
    <property type="match status" value="1"/>
</dbReference>
<dbReference type="InterPro" id="IPR039422">
    <property type="entry name" value="MarR/SlyA-like"/>
</dbReference>
<evidence type="ECO:0000313" key="2">
    <source>
        <dbReference type="EMBL" id="NMH76294.1"/>
    </source>
</evidence>
<dbReference type="InterPro" id="IPR036390">
    <property type="entry name" value="WH_DNA-bd_sf"/>
</dbReference>
<proteinExistence type="predicted"/>
<dbReference type="Gene3D" id="1.10.10.10">
    <property type="entry name" value="Winged helix-like DNA-binding domain superfamily/Winged helix DNA-binding domain"/>
    <property type="match status" value="1"/>
</dbReference>
<dbReference type="Pfam" id="PF01047">
    <property type="entry name" value="MarR"/>
    <property type="match status" value="1"/>
</dbReference>
<dbReference type="InterPro" id="IPR000835">
    <property type="entry name" value="HTH_MarR-typ"/>
</dbReference>
<evidence type="ECO:0000259" key="1">
    <source>
        <dbReference type="PROSITE" id="PS50995"/>
    </source>
</evidence>
<dbReference type="PROSITE" id="PS50995">
    <property type="entry name" value="HTH_MARR_2"/>
    <property type="match status" value="1"/>
</dbReference>
<keyword evidence="3" id="KW-1185">Reference proteome</keyword>
<name>A0ABX1RA52_9PSEU</name>
<feature type="domain" description="HTH marR-type" evidence="1">
    <location>
        <begin position="10"/>
        <end position="142"/>
    </location>
</feature>
<dbReference type="PRINTS" id="PR00598">
    <property type="entry name" value="HTHMARR"/>
</dbReference>
<dbReference type="PANTHER" id="PTHR33164:SF106">
    <property type="entry name" value="TRANSCRIPTIONAL REGULATORY PROTEIN"/>
    <property type="match status" value="1"/>
</dbReference>
<protein>
    <submittedName>
        <fullName evidence="2">Winged helix-turn-helix transcriptional regulator</fullName>
    </submittedName>
</protein>
<dbReference type="EMBL" id="JAAXKY010000007">
    <property type="protein sequence ID" value="NMH76294.1"/>
    <property type="molecule type" value="Genomic_DNA"/>
</dbReference>
<dbReference type="Proteomes" id="UP001296706">
    <property type="component" value="Unassembled WGS sequence"/>
</dbReference>
<gene>
    <name evidence="2" type="ORF">HF577_04120</name>
</gene>
<sequence length="147" mass="15955">MGGTSGGGELDQLTVAVRRLGDASRELNARKARELGMNTTDMTALYLLEQHGPMGVVDLARRLGIRAASGSAMLDRLERAGHVHRAHDARDRRRITVAITDDARCTSAEAWHPVISAIDEVSGSLPPDERAAVLDYLRRVAAAMEDR</sequence>
<dbReference type="InterPro" id="IPR036388">
    <property type="entry name" value="WH-like_DNA-bd_sf"/>
</dbReference>
<dbReference type="SUPFAM" id="SSF46785">
    <property type="entry name" value="Winged helix' DNA-binding domain"/>
    <property type="match status" value="1"/>
</dbReference>